<protein>
    <submittedName>
        <fullName evidence="9">Carbohydrate ABC transporter membrane protein 1 (CUT1 family)</fullName>
    </submittedName>
</protein>
<evidence type="ECO:0000256" key="3">
    <source>
        <dbReference type="ARBA" id="ARBA00022475"/>
    </source>
</evidence>
<comment type="caution">
    <text evidence="9">The sequence shown here is derived from an EMBL/GenBank/DDBJ whole genome shotgun (WGS) entry which is preliminary data.</text>
</comment>
<feature type="domain" description="ABC transmembrane type-1" evidence="8">
    <location>
        <begin position="80"/>
        <end position="294"/>
    </location>
</feature>
<keyword evidence="2 7" id="KW-0813">Transport</keyword>
<dbReference type="InterPro" id="IPR000515">
    <property type="entry name" value="MetI-like"/>
</dbReference>
<evidence type="ECO:0000256" key="4">
    <source>
        <dbReference type="ARBA" id="ARBA00022692"/>
    </source>
</evidence>
<dbReference type="AlphaFoldDB" id="A0A4R1R0I6"/>
<dbReference type="Gene3D" id="1.10.3720.10">
    <property type="entry name" value="MetI-like"/>
    <property type="match status" value="1"/>
</dbReference>
<dbReference type="OrthoDB" id="9809173at2"/>
<dbReference type="GO" id="GO:0005886">
    <property type="term" value="C:plasma membrane"/>
    <property type="evidence" value="ECO:0007669"/>
    <property type="project" value="UniProtKB-SubCell"/>
</dbReference>
<feature type="transmembrane region" description="Helical" evidence="7">
    <location>
        <begin position="168"/>
        <end position="192"/>
    </location>
</feature>
<dbReference type="PANTHER" id="PTHR30193">
    <property type="entry name" value="ABC TRANSPORTER PERMEASE PROTEIN"/>
    <property type="match status" value="1"/>
</dbReference>
<dbReference type="GO" id="GO:0055085">
    <property type="term" value="P:transmembrane transport"/>
    <property type="evidence" value="ECO:0007669"/>
    <property type="project" value="InterPro"/>
</dbReference>
<dbReference type="SUPFAM" id="SSF161098">
    <property type="entry name" value="MetI-like"/>
    <property type="match status" value="1"/>
</dbReference>
<comment type="similarity">
    <text evidence="7">Belongs to the binding-protein-dependent transport system permease family.</text>
</comment>
<dbReference type="RefSeq" id="WP_132016644.1">
    <property type="nucleotide sequence ID" value="NZ_SLUN01000040.1"/>
</dbReference>
<feature type="transmembrane region" description="Helical" evidence="7">
    <location>
        <begin position="273"/>
        <end position="293"/>
    </location>
</feature>
<keyword evidence="3" id="KW-1003">Cell membrane</keyword>
<feature type="transmembrane region" description="Helical" evidence="7">
    <location>
        <begin position="86"/>
        <end position="105"/>
    </location>
</feature>
<dbReference type="PROSITE" id="PS50928">
    <property type="entry name" value="ABC_TM1"/>
    <property type="match status" value="1"/>
</dbReference>
<dbReference type="Proteomes" id="UP000295008">
    <property type="component" value="Unassembled WGS sequence"/>
</dbReference>
<dbReference type="Pfam" id="PF00528">
    <property type="entry name" value="BPD_transp_1"/>
    <property type="match status" value="1"/>
</dbReference>
<keyword evidence="4 7" id="KW-0812">Transmembrane</keyword>
<evidence type="ECO:0000256" key="1">
    <source>
        <dbReference type="ARBA" id="ARBA00004651"/>
    </source>
</evidence>
<keyword evidence="5 7" id="KW-1133">Transmembrane helix</keyword>
<evidence type="ECO:0000256" key="7">
    <source>
        <dbReference type="RuleBase" id="RU363032"/>
    </source>
</evidence>
<evidence type="ECO:0000313" key="10">
    <source>
        <dbReference type="Proteomes" id="UP000295008"/>
    </source>
</evidence>
<evidence type="ECO:0000256" key="5">
    <source>
        <dbReference type="ARBA" id="ARBA00022989"/>
    </source>
</evidence>
<organism evidence="9 10">
    <name type="scientific">Hydrogenispora ethanolica</name>
    <dbReference type="NCBI Taxonomy" id="1082276"/>
    <lineage>
        <taxon>Bacteria</taxon>
        <taxon>Bacillati</taxon>
        <taxon>Bacillota</taxon>
        <taxon>Hydrogenispora</taxon>
    </lineage>
</organism>
<dbReference type="InterPro" id="IPR035906">
    <property type="entry name" value="MetI-like_sf"/>
</dbReference>
<evidence type="ECO:0000313" key="9">
    <source>
        <dbReference type="EMBL" id="TCL58791.1"/>
    </source>
</evidence>
<evidence type="ECO:0000256" key="2">
    <source>
        <dbReference type="ARBA" id="ARBA00022448"/>
    </source>
</evidence>
<evidence type="ECO:0000256" key="6">
    <source>
        <dbReference type="ARBA" id="ARBA00023136"/>
    </source>
</evidence>
<evidence type="ECO:0000259" key="8">
    <source>
        <dbReference type="PROSITE" id="PS50928"/>
    </source>
</evidence>
<dbReference type="PANTHER" id="PTHR30193:SF37">
    <property type="entry name" value="INNER MEMBRANE ABC TRANSPORTER PERMEASE PROTEIN YCJO"/>
    <property type="match status" value="1"/>
</dbReference>
<keyword evidence="6 7" id="KW-0472">Membrane</keyword>
<feature type="transmembrane region" description="Helical" evidence="7">
    <location>
        <begin position="225"/>
        <end position="244"/>
    </location>
</feature>
<comment type="subcellular location">
    <subcellularLocation>
        <location evidence="1 7">Cell membrane</location>
        <topology evidence="1 7">Multi-pass membrane protein</topology>
    </subcellularLocation>
</comment>
<proteinExistence type="inferred from homology"/>
<name>A0A4R1R0I6_HYDET</name>
<dbReference type="EMBL" id="SLUN01000040">
    <property type="protein sequence ID" value="TCL58791.1"/>
    <property type="molecule type" value="Genomic_DNA"/>
</dbReference>
<feature type="transmembrane region" description="Helical" evidence="7">
    <location>
        <begin position="117"/>
        <end position="137"/>
    </location>
</feature>
<gene>
    <name evidence="9" type="ORF">EDC14_10405</name>
</gene>
<accession>A0A4R1R0I6</accession>
<feature type="transmembrane region" description="Helical" evidence="7">
    <location>
        <begin position="21"/>
        <end position="41"/>
    </location>
</feature>
<dbReference type="CDD" id="cd06261">
    <property type="entry name" value="TM_PBP2"/>
    <property type="match status" value="1"/>
</dbReference>
<keyword evidence="10" id="KW-1185">Reference proteome</keyword>
<sequence length="304" mass="34038">MPAPAPAIQKRWRQTKDCAGNFLFILPAILVFSVFSLYPILSTVYLSLFKWNGIEPTRTWVGLRNFQLIFTYDPNWWTAMGNAAKFAILGVVVMQSCSLFLAYLVDRGVRGSEFYKVVFYIPTILSPMVVGYVWKWIYDPASGILNFFLAQTGLAFLSRSWLSDLSTALYAVSATSIWSGFGYSFVFFLAALKGIAPELPEAARVDGANSWQTLRHITLPLLRPVLTVVTILTILGAMQMFPLIEAMTGGGPGFATQVPVKSIYDECFKGYHYGYASAYSVIFGLTMLIISLFQLEIAKRYNYD</sequence>
<reference evidence="9 10" key="1">
    <citation type="submission" date="2019-03" db="EMBL/GenBank/DDBJ databases">
        <title>Genomic Encyclopedia of Type Strains, Phase IV (KMG-IV): sequencing the most valuable type-strain genomes for metagenomic binning, comparative biology and taxonomic classification.</title>
        <authorList>
            <person name="Goeker M."/>
        </authorList>
    </citation>
    <scope>NUCLEOTIDE SEQUENCE [LARGE SCALE GENOMIC DNA]</scope>
    <source>
        <strain evidence="9 10">LX-B</strain>
    </source>
</reference>
<dbReference type="InterPro" id="IPR051393">
    <property type="entry name" value="ABC_transporter_permease"/>
</dbReference>